<name>A0A370LC03_9HYPH</name>
<sequence length="145" mass="15680">MDGKQRLLELAERCETVHKPDRALDADIYEALGFAVRRKPAHLVSRRAPVGGIYQQGSLWKALGTVSANIDVAVSLLRQKAPDWNWSVQCLMGDNNAAFQALVAECSGNATMGSLALCAAMLRAFARYQAAEASRKVDSATSRDG</sequence>
<organism evidence="1 2">
    <name type="scientific">Bosea caraganae</name>
    <dbReference type="NCBI Taxonomy" id="2763117"/>
    <lineage>
        <taxon>Bacteria</taxon>
        <taxon>Pseudomonadati</taxon>
        <taxon>Pseudomonadota</taxon>
        <taxon>Alphaproteobacteria</taxon>
        <taxon>Hyphomicrobiales</taxon>
        <taxon>Boseaceae</taxon>
        <taxon>Bosea</taxon>
    </lineage>
</organism>
<dbReference type="OrthoDB" id="8160219at2"/>
<dbReference type="Proteomes" id="UP000255207">
    <property type="component" value="Unassembled WGS sequence"/>
</dbReference>
<evidence type="ECO:0000313" key="2">
    <source>
        <dbReference type="Proteomes" id="UP000255207"/>
    </source>
</evidence>
<protein>
    <submittedName>
        <fullName evidence="1">Uncharacterized protein</fullName>
    </submittedName>
</protein>
<dbReference type="RefSeq" id="WP_114827623.1">
    <property type="nucleotide sequence ID" value="NZ_QQTO01000019.1"/>
</dbReference>
<accession>A0A370LC03</accession>
<dbReference type="AlphaFoldDB" id="A0A370LC03"/>
<gene>
    <name evidence="1" type="ORF">DWE98_02870</name>
</gene>
<comment type="caution">
    <text evidence="1">The sequence shown here is derived from an EMBL/GenBank/DDBJ whole genome shotgun (WGS) entry which is preliminary data.</text>
</comment>
<reference evidence="2" key="1">
    <citation type="submission" date="2018-07" db="EMBL/GenBank/DDBJ databases">
        <authorList>
            <person name="Safronova V.I."/>
            <person name="Chirak E.R."/>
            <person name="Sazanova A.L."/>
        </authorList>
    </citation>
    <scope>NUCLEOTIDE SEQUENCE [LARGE SCALE GENOMIC DNA]</scope>
    <source>
        <strain evidence="2">RCAM04685</strain>
    </source>
</reference>
<evidence type="ECO:0000313" key="1">
    <source>
        <dbReference type="EMBL" id="RDJ29504.1"/>
    </source>
</evidence>
<proteinExistence type="predicted"/>
<keyword evidence="2" id="KW-1185">Reference proteome</keyword>
<dbReference type="EMBL" id="QQTP01000001">
    <property type="protein sequence ID" value="RDJ29504.1"/>
    <property type="molecule type" value="Genomic_DNA"/>
</dbReference>